<dbReference type="InterPro" id="IPR036249">
    <property type="entry name" value="Thioredoxin-like_sf"/>
</dbReference>
<feature type="domain" description="Thioredoxin" evidence="1">
    <location>
        <begin position="9"/>
        <end position="87"/>
    </location>
</feature>
<evidence type="ECO:0000313" key="2">
    <source>
        <dbReference type="EMBL" id="PTI52720.1"/>
    </source>
</evidence>
<reference evidence="2 3" key="1">
    <citation type="journal article" date="2016" name="Front. Microbiol.">
        <title>Comprehensive Phylogenetic Analysis of Bovine Non-aureus Staphylococci Species Based on Whole-Genome Sequencing.</title>
        <authorList>
            <person name="Naushad S."/>
            <person name="Barkema H.W."/>
            <person name="Luby C."/>
            <person name="Condas L.A."/>
            <person name="Nobrega D.B."/>
            <person name="Carson D.A."/>
            <person name="De Buck J."/>
        </authorList>
    </citation>
    <scope>NUCLEOTIDE SEQUENCE [LARGE SCALE GENOMIC DNA]</scope>
    <source>
        <strain evidence="2 3">SNUC 2993</strain>
    </source>
</reference>
<proteinExistence type="predicted"/>
<dbReference type="Gene3D" id="3.40.30.10">
    <property type="entry name" value="Glutaredoxin"/>
    <property type="match status" value="1"/>
</dbReference>
<dbReference type="EMBL" id="PZEV01000001">
    <property type="protein sequence ID" value="PTI52720.1"/>
    <property type="molecule type" value="Genomic_DNA"/>
</dbReference>
<protein>
    <submittedName>
        <fullName evidence="2">Thiol reductase thioredoxin</fullName>
    </submittedName>
</protein>
<gene>
    <name evidence="2" type="ORF">BU085_00435</name>
</gene>
<dbReference type="CDD" id="cd02947">
    <property type="entry name" value="TRX_family"/>
    <property type="match status" value="1"/>
</dbReference>
<sequence>MVESIRDVSQFKTIINTQPLVVVHVMREQCGVCHAVLPQLKDILDTSYPKVTLAIINQNEVPEIAGELTIFTVPVDLIFMNGKEMHRQGRFIDMQSFEKQLAIMYDQIDD</sequence>
<dbReference type="STRING" id="1194526.A284_01790"/>
<evidence type="ECO:0000259" key="1">
    <source>
        <dbReference type="Pfam" id="PF00085"/>
    </source>
</evidence>
<evidence type="ECO:0000313" key="3">
    <source>
        <dbReference type="Proteomes" id="UP000240717"/>
    </source>
</evidence>
<dbReference type="Pfam" id="PF00085">
    <property type="entry name" value="Thioredoxin"/>
    <property type="match status" value="1"/>
</dbReference>
<dbReference type="RefSeq" id="WP_107532291.1">
    <property type="nucleotide sequence ID" value="NZ_JBLGEG010000002.1"/>
</dbReference>
<dbReference type="InterPro" id="IPR013766">
    <property type="entry name" value="Thioredoxin_domain"/>
</dbReference>
<comment type="caution">
    <text evidence="2">The sequence shown here is derived from an EMBL/GenBank/DDBJ whole genome shotgun (WGS) entry which is preliminary data.</text>
</comment>
<accession>A0A2T4Q417</accession>
<dbReference type="AlphaFoldDB" id="A0A2T4Q417"/>
<dbReference type="SUPFAM" id="SSF52833">
    <property type="entry name" value="Thioredoxin-like"/>
    <property type="match status" value="1"/>
</dbReference>
<dbReference type="Proteomes" id="UP000240717">
    <property type="component" value="Unassembled WGS sequence"/>
</dbReference>
<organism evidence="2 3">
    <name type="scientific">Staphylococcus warneri</name>
    <dbReference type="NCBI Taxonomy" id="1292"/>
    <lineage>
        <taxon>Bacteria</taxon>
        <taxon>Bacillati</taxon>
        <taxon>Bacillota</taxon>
        <taxon>Bacilli</taxon>
        <taxon>Bacillales</taxon>
        <taxon>Staphylococcaceae</taxon>
        <taxon>Staphylococcus</taxon>
    </lineage>
</organism>
<name>A0A2T4Q417_STAWA</name>